<dbReference type="GO" id="GO:0030655">
    <property type="term" value="P:beta-lactam antibiotic catabolic process"/>
    <property type="evidence" value="ECO:0007669"/>
    <property type="project" value="InterPro"/>
</dbReference>
<keyword evidence="3" id="KW-1185">Reference proteome</keyword>
<keyword evidence="2" id="KW-0378">Hydrolase</keyword>
<dbReference type="STRING" id="1776384.GCA_900086585_00467"/>
<proteinExistence type="predicted"/>
<dbReference type="PANTHER" id="PTHR35333:SF3">
    <property type="entry name" value="BETA-LACTAMASE-TYPE TRANSPEPTIDASE FOLD CONTAINING PROTEIN"/>
    <property type="match status" value="1"/>
</dbReference>
<dbReference type="InterPro" id="IPR000871">
    <property type="entry name" value="Beta-lactam_class-A"/>
</dbReference>
<evidence type="ECO:0000313" key="3">
    <source>
        <dbReference type="Proteomes" id="UP000284841"/>
    </source>
</evidence>
<organism evidence="2 3">
    <name type="scientific">Emergencia timonensis</name>
    <dbReference type="NCBI Taxonomy" id="1776384"/>
    <lineage>
        <taxon>Bacteria</taxon>
        <taxon>Bacillati</taxon>
        <taxon>Bacillota</taxon>
        <taxon>Clostridia</taxon>
        <taxon>Peptostreptococcales</taxon>
        <taxon>Anaerovoracaceae</taxon>
        <taxon>Emergencia</taxon>
    </lineage>
</organism>
<gene>
    <name evidence="2" type="ORF">DW099_17985</name>
</gene>
<dbReference type="GO" id="GO:0008800">
    <property type="term" value="F:beta-lactamase activity"/>
    <property type="evidence" value="ECO:0007669"/>
    <property type="project" value="InterPro"/>
</dbReference>
<dbReference type="AlphaFoldDB" id="A0A415DVK0"/>
<dbReference type="Proteomes" id="UP000284841">
    <property type="component" value="Unassembled WGS sequence"/>
</dbReference>
<name>A0A415DVK0_9FIRM</name>
<dbReference type="SUPFAM" id="SSF56601">
    <property type="entry name" value="beta-lactamase/transpeptidase-like"/>
    <property type="match status" value="1"/>
</dbReference>
<dbReference type="Gene3D" id="3.40.710.10">
    <property type="entry name" value="DD-peptidase/beta-lactamase superfamily"/>
    <property type="match status" value="1"/>
</dbReference>
<dbReference type="EMBL" id="QRMS01000007">
    <property type="protein sequence ID" value="RHJ84089.1"/>
    <property type="molecule type" value="Genomic_DNA"/>
</dbReference>
<accession>A0A415DVK0</accession>
<dbReference type="OrthoDB" id="9775096at2"/>
<dbReference type="RefSeq" id="WP_118336592.1">
    <property type="nucleotide sequence ID" value="NZ_AP025567.1"/>
</dbReference>
<evidence type="ECO:0000259" key="1">
    <source>
        <dbReference type="Pfam" id="PF13354"/>
    </source>
</evidence>
<comment type="caution">
    <text evidence="2">The sequence shown here is derived from an EMBL/GenBank/DDBJ whole genome shotgun (WGS) entry which is preliminary data.</text>
</comment>
<evidence type="ECO:0000313" key="2">
    <source>
        <dbReference type="EMBL" id="RHJ84089.1"/>
    </source>
</evidence>
<dbReference type="PANTHER" id="PTHR35333">
    <property type="entry name" value="BETA-LACTAMASE"/>
    <property type="match status" value="1"/>
</dbReference>
<dbReference type="Pfam" id="PF13354">
    <property type="entry name" value="Beta-lactamase2"/>
    <property type="match status" value="1"/>
</dbReference>
<protein>
    <submittedName>
        <fullName evidence="2">Serine hydrolase</fullName>
    </submittedName>
</protein>
<feature type="domain" description="Beta-lactamase class A catalytic" evidence="1">
    <location>
        <begin position="19"/>
        <end position="228"/>
    </location>
</feature>
<dbReference type="InterPro" id="IPR012338">
    <property type="entry name" value="Beta-lactam/transpept-like"/>
</dbReference>
<dbReference type="GO" id="GO:0046677">
    <property type="term" value="P:response to antibiotic"/>
    <property type="evidence" value="ECO:0007669"/>
    <property type="project" value="InterPro"/>
</dbReference>
<sequence>MLKEQLIAYLNKEKVQGAFLIKDLSDGETFCYNEYLKVPSASLIKMYILVEAFRRIKGGLLTLDEEIAVQKEDLVDFSVLQFLRPRIYSLEELLRLMVVYSDNTATNVLVDYFSMSSLNELMQQIGCKTSVIQRKMMDFAAAEEGRQNYTSVIDMASLLERLYQGKLLGQPFDAQMLDIMKGQADEEAMRRDLPDELIIARKSGELDALDHDIAIVYAEKRNYIYVFFSWETGDNNRGRKVLAETSRLVFDYFQDK</sequence>
<reference evidence="2 3" key="1">
    <citation type="submission" date="2018-08" db="EMBL/GenBank/DDBJ databases">
        <title>A genome reference for cultivated species of the human gut microbiota.</title>
        <authorList>
            <person name="Zou Y."/>
            <person name="Xue W."/>
            <person name="Luo G."/>
        </authorList>
    </citation>
    <scope>NUCLEOTIDE SEQUENCE [LARGE SCALE GENOMIC DNA]</scope>
    <source>
        <strain evidence="2 3">AM07-24</strain>
    </source>
</reference>
<dbReference type="InterPro" id="IPR045155">
    <property type="entry name" value="Beta-lactam_cat"/>
</dbReference>